<dbReference type="PRINTS" id="PR00153">
    <property type="entry name" value="CSAPPISMRASE"/>
</dbReference>
<evidence type="ECO:0000256" key="1">
    <source>
        <dbReference type="ARBA" id="ARBA00002388"/>
    </source>
</evidence>
<dbReference type="EMBL" id="LT906453">
    <property type="protein sequence ID" value="SNV18527.1"/>
    <property type="molecule type" value="Genomic_DNA"/>
</dbReference>
<evidence type="ECO:0000313" key="5">
    <source>
        <dbReference type="EMBL" id="SNV18527.1"/>
    </source>
</evidence>
<proteinExistence type="inferred from homology"/>
<feature type="domain" description="PPIase cyclophilin-type" evidence="4">
    <location>
        <begin position="36"/>
        <end position="183"/>
    </location>
</feature>
<dbReference type="InterPro" id="IPR002130">
    <property type="entry name" value="Cyclophilin-type_PPIase_dom"/>
</dbReference>
<dbReference type="InterPro" id="IPR020892">
    <property type="entry name" value="Cyclophilin-type_PPIase_CS"/>
</dbReference>
<comment type="function">
    <text evidence="1 2">PPIases accelerate the folding of proteins. It catalyzes the cis-trans isomerization of proline imidic peptide bonds in oligopeptides.</text>
</comment>
<evidence type="ECO:0000259" key="4">
    <source>
        <dbReference type="PROSITE" id="PS50072"/>
    </source>
</evidence>
<dbReference type="PANTHER" id="PTHR45625">
    <property type="entry name" value="PEPTIDYL-PROLYL CIS-TRANS ISOMERASE-RELATED"/>
    <property type="match status" value="1"/>
</dbReference>
<dbReference type="PROSITE" id="PS00170">
    <property type="entry name" value="CSA_PPIASE_1"/>
    <property type="match status" value="1"/>
</dbReference>
<sequence length="186" mass="20005">MECPPAGGAEKRTTQFPGPAPQCIDDKKTYTATVKTDVGEFDVLLDQKKAPKTVNNFVFLARNKYYDTTPFHRVIKDFMIQGGDHEGTGRGGPGYRIEDEFPQQGEYKVGSIAMANTGEPNSGGSQFFVVTGEAGVGLPPNYSLFGQVTKGMDVVKKIEADGGEAGDQAGVPSKVHKVEKVTITEK</sequence>
<organism evidence="5 6">
    <name type="scientific">Dermatophilus congolensis</name>
    <dbReference type="NCBI Taxonomy" id="1863"/>
    <lineage>
        <taxon>Bacteria</taxon>
        <taxon>Bacillati</taxon>
        <taxon>Actinomycetota</taxon>
        <taxon>Actinomycetes</taxon>
        <taxon>Micrococcales</taxon>
        <taxon>Dermatophilaceae</taxon>
        <taxon>Dermatophilus</taxon>
    </lineage>
</organism>
<accession>A0A239V8J4</accession>
<reference evidence="5 6" key="1">
    <citation type="submission" date="2017-06" db="EMBL/GenBank/DDBJ databases">
        <authorList>
            <consortium name="Pathogen Informatics"/>
        </authorList>
    </citation>
    <scope>NUCLEOTIDE SEQUENCE [LARGE SCALE GENOMIC DNA]</scope>
    <source>
        <strain evidence="5 6">NCTC13039</strain>
    </source>
</reference>
<keyword evidence="6" id="KW-1185">Reference proteome</keyword>
<dbReference type="PANTHER" id="PTHR45625:SF3">
    <property type="entry name" value="PEPTIDYL-PROLYL CIS-TRANS ISOMERASE B-RELATED"/>
    <property type="match status" value="1"/>
</dbReference>
<dbReference type="InterPro" id="IPR029000">
    <property type="entry name" value="Cyclophilin-like_dom_sf"/>
</dbReference>
<dbReference type="Gene3D" id="2.40.100.10">
    <property type="entry name" value="Cyclophilin-like"/>
    <property type="match status" value="1"/>
</dbReference>
<evidence type="ECO:0000256" key="2">
    <source>
        <dbReference type="RuleBase" id="RU363019"/>
    </source>
</evidence>
<gene>
    <name evidence="5" type="primary">cypB_2</name>
    <name evidence="5" type="ORF">SAMEA4475696_00478</name>
</gene>
<dbReference type="STRING" id="1121387.GCA_000429885_01580"/>
<protein>
    <recommendedName>
        <fullName evidence="2">Peptidyl-prolyl cis-trans isomerase</fullName>
        <shortName evidence="2">PPIase</shortName>
        <ecNumber evidence="2">5.2.1.8</ecNumber>
    </recommendedName>
</protein>
<dbReference type="EC" id="5.2.1.8" evidence="2"/>
<evidence type="ECO:0000313" key="6">
    <source>
        <dbReference type="Proteomes" id="UP000242637"/>
    </source>
</evidence>
<dbReference type="Proteomes" id="UP000242637">
    <property type="component" value="Chromosome 1"/>
</dbReference>
<dbReference type="GO" id="GO:0003755">
    <property type="term" value="F:peptidyl-prolyl cis-trans isomerase activity"/>
    <property type="evidence" value="ECO:0007669"/>
    <property type="project" value="UniProtKB-UniRule"/>
</dbReference>
<feature type="region of interest" description="Disordered" evidence="3">
    <location>
        <begin position="1"/>
        <end position="22"/>
    </location>
</feature>
<dbReference type="CDD" id="cd00317">
    <property type="entry name" value="cyclophilin"/>
    <property type="match status" value="1"/>
</dbReference>
<dbReference type="KEGG" id="dco:SAMEA4475696_0478"/>
<name>A0A239V8J4_9MICO</name>
<dbReference type="SUPFAM" id="SSF50891">
    <property type="entry name" value="Cyclophilin-like"/>
    <property type="match status" value="1"/>
</dbReference>
<dbReference type="PROSITE" id="PS50072">
    <property type="entry name" value="CSA_PPIASE_2"/>
    <property type="match status" value="1"/>
</dbReference>
<keyword evidence="2" id="KW-0697">Rotamase</keyword>
<comment type="catalytic activity">
    <reaction evidence="2">
        <text>[protein]-peptidylproline (omega=180) = [protein]-peptidylproline (omega=0)</text>
        <dbReference type="Rhea" id="RHEA:16237"/>
        <dbReference type="Rhea" id="RHEA-COMP:10747"/>
        <dbReference type="Rhea" id="RHEA-COMP:10748"/>
        <dbReference type="ChEBI" id="CHEBI:83833"/>
        <dbReference type="ChEBI" id="CHEBI:83834"/>
        <dbReference type="EC" id="5.2.1.8"/>
    </reaction>
</comment>
<comment type="similarity">
    <text evidence="2">Belongs to the cyclophilin-type PPIase family.</text>
</comment>
<dbReference type="Pfam" id="PF00160">
    <property type="entry name" value="Pro_isomerase"/>
    <property type="match status" value="1"/>
</dbReference>
<keyword evidence="2 5" id="KW-0413">Isomerase</keyword>
<dbReference type="InterPro" id="IPR044666">
    <property type="entry name" value="Cyclophilin_A-like"/>
</dbReference>
<evidence type="ECO:0000256" key="3">
    <source>
        <dbReference type="SAM" id="MobiDB-lite"/>
    </source>
</evidence>
<dbReference type="AlphaFoldDB" id="A0A239V8J4"/>
<dbReference type="GO" id="GO:0006457">
    <property type="term" value="P:protein folding"/>
    <property type="evidence" value="ECO:0007669"/>
    <property type="project" value="InterPro"/>
</dbReference>